<dbReference type="AlphaFoldDB" id="B0T3U7"/>
<dbReference type="PROSITE" id="PS50222">
    <property type="entry name" value="EF_HAND_2"/>
    <property type="match status" value="1"/>
</dbReference>
<dbReference type="Pfam" id="PF13202">
    <property type="entry name" value="EF-hand_5"/>
    <property type="match status" value="2"/>
</dbReference>
<sequence precursor="true">MKILTLSIVCLAAMAASSADAASRTPGAALDKADADHDGYVTRGEFKASRAAQFERLDRNDDGVVTLSEFPRLAKSNRPKAQALKTVITHADRDGDGRVTRAEFVDGPAPLFDRADHDHDGRLSRDEVAAVHDQLESLK</sequence>
<dbReference type="EMBL" id="CP000927">
    <property type="protein sequence ID" value="ABZ72411.1"/>
    <property type="molecule type" value="Genomic_DNA"/>
</dbReference>
<dbReference type="PANTHER" id="PTHR10827">
    <property type="entry name" value="RETICULOCALBIN"/>
    <property type="match status" value="1"/>
</dbReference>
<protein>
    <submittedName>
        <fullName evidence="5">Putative signal transduction protein with EFhand domain</fullName>
    </submittedName>
</protein>
<feature type="chain" id="PRO_5002753014" evidence="3">
    <location>
        <begin position="22"/>
        <end position="139"/>
    </location>
</feature>
<dbReference type="CDD" id="cd00051">
    <property type="entry name" value="EFh"/>
    <property type="match status" value="1"/>
</dbReference>
<dbReference type="SUPFAM" id="SSF47473">
    <property type="entry name" value="EF-hand"/>
    <property type="match status" value="1"/>
</dbReference>
<keyword evidence="1" id="KW-0479">Metal-binding</keyword>
<dbReference type="GO" id="GO:0005509">
    <property type="term" value="F:calcium ion binding"/>
    <property type="evidence" value="ECO:0007669"/>
    <property type="project" value="InterPro"/>
</dbReference>
<dbReference type="InterPro" id="IPR018247">
    <property type="entry name" value="EF_Hand_1_Ca_BS"/>
</dbReference>
<dbReference type="eggNOG" id="COG5126">
    <property type="taxonomic scope" value="Bacteria"/>
</dbReference>
<evidence type="ECO:0000256" key="3">
    <source>
        <dbReference type="SAM" id="SignalP"/>
    </source>
</evidence>
<dbReference type="PANTHER" id="PTHR10827:SF98">
    <property type="entry name" value="45 KDA CALCIUM-BINDING PROTEIN"/>
    <property type="match status" value="1"/>
</dbReference>
<name>B0T3U7_CAUSK</name>
<dbReference type="SMART" id="SM00054">
    <property type="entry name" value="EFh"/>
    <property type="match status" value="2"/>
</dbReference>
<dbReference type="Gene3D" id="1.10.238.10">
    <property type="entry name" value="EF-hand"/>
    <property type="match status" value="2"/>
</dbReference>
<dbReference type="InterPro" id="IPR002048">
    <property type="entry name" value="EF_hand_dom"/>
</dbReference>
<dbReference type="PROSITE" id="PS00018">
    <property type="entry name" value="EF_HAND_1"/>
    <property type="match status" value="2"/>
</dbReference>
<dbReference type="Pfam" id="PF13499">
    <property type="entry name" value="EF-hand_7"/>
    <property type="match status" value="1"/>
</dbReference>
<organism evidence="5">
    <name type="scientific">Caulobacter sp. (strain K31)</name>
    <dbReference type="NCBI Taxonomy" id="366602"/>
    <lineage>
        <taxon>Bacteria</taxon>
        <taxon>Pseudomonadati</taxon>
        <taxon>Pseudomonadota</taxon>
        <taxon>Alphaproteobacteria</taxon>
        <taxon>Caulobacterales</taxon>
        <taxon>Caulobacteraceae</taxon>
        <taxon>Caulobacter</taxon>
    </lineage>
</organism>
<reference evidence="5" key="1">
    <citation type="submission" date="2008-01" db="EMBL/GenBank/DDBJ databases">
        <title>Complete sequence of chromosome of Caulobacter sp. K31.</title>
        <authorList>
            <consortium name="US DOE Joint Genome Institute"/>
            <person name="Copeland A."/>
            <person name="Lucas S."/>
            <person name="Lapidus A."/>
            <person name="Barry K."/>
            <person name="Glavina del Rio T."/>
            <person name="Dalin E."/>
            <person name="Tice H."/>
            <person name="Pitluck S."/>
            <person name="Bruce D."/>
            <person name="Goodwin L."/>
            <person name="Thompson L.S."/>
            <person name="Brettin T."/>
            <person name="Detter J.C."/>
            <person name="Han C."/>
            <person name="Schmutz J."/>
            <person name="Larimer F."/>
            <person name="Land M."/>
            <person name="Hauser L."/>
            <person name="Kyrpides N."/>
            <person name="Kim E."/>
            <person name="Stephens C."/>
            <person name="Richardson P."/>
        </authorList>
    </citation>
    <scope>NUCLEOTIDE SEQUENCE [LARGE SCALE GENOMIC DNA]</scope>
    <source>
        <strain evidence="5">K31</strain>
    </source>
</reference>
<proteinExistence type="predicted"/>
<dbReference type="KEGG" id="cak:Caul_3284"/>
<feature type="domain" description="EF-hand" evidence="4">
    <location>
        <begin position="79"/>
        <end position="114"/>
    </location>
</feature>
<evidence type="ECO:0000256" key="2">
    <source>
        <dbReference type="ARBA" id="ARBA00022737"/>
    </source>
</evidence>
<dbReference type="InterPro" id="IPR011992">
    <property type="entry name" value="EF-hand-dom_pair"/>
</dbReference>
<dbReference type="HOGENOM" id="CLU_091273_2_1_5"/>
<dbReference type="STRING" id="366602.Caul_3284"/>
<keyword evidence="3" id="KW-0732">Signal</keyword>
<gene>
    <name evidence="5" type="ordered locus">Caul_3284</name>
</gene>
<feature type="signal peptide" evidence="3">
    <location>
        <begin position="1"/>
        <end position="21"/>
    </location>
</feature>
<evidence type="ECO:0000259" key="4">
    <source>
        <dbReference type="PROSITE" id="PS50222"/>
    </source>
</evidence>
<evidence type="ECO:0000313" key="5">
    <source>
        <dbReference type="EMBL" id="ABZ72411.1"/>
    </source>
</evidence>
<evidence type="ECO:0000256" key="1">
    <source>
        <dbReference type="ARBA" id="ARBA00022723"/>
    </source>
</evidence>
<dbReference type="OrthoDB" id="6706523at2"/>
<keyword evidence="2" id="KW-0677">Repeat</keyword>
<accession>B0T3U7</accession>